<evidence type="ECO:0000256" key="3">
    <source>
        <dbReference type="ARBA" id="ARBA00022692"/>
    </source>
</evidence>
<organism evidence="7 8">
    <name type="scientific">Paenibacillus farraposensis</name>
    <dbReference type="NCBI Taxonomy" id="2807095"/>
    <lineage>
        <taxon>Bacteria</taxon>
        <taxon>Bacillati</taxon>
        <taxon>Bacillota</taxon>
        <taxon>Bacilli</taxon>
        <taxon>Bacillales</taxon>
        <taxon>Paenibacillaceae</taxon>
        <taxon>Paenibacillus</taxon>
    </lineage>
</organism>
<comment type="caution">
    <text evidence="7">The sequence shown here is derived from an EMBL/GenBank/DDBJ whole genome shotgun (WGS) entry which is preliminary data.</text>
</comment>
<accession>A0ABW4D6G1</accession>
<evidence type="ECO:0000256" key="6">
    <source>
        <dbReference type="SAM" id="Phobius"/>
    </source>
</evidence>
<evidence type="ECO:0000256" key="4">
    <source>
        <dbReference type="ARBA" id="ARBA00022989"/>
    </source>
</evidence>
<keyword evidence="8" id="KW-1185">Reference proteome</keyword>
<keyword evidence="4 6" id="KW-1133">Transmembrane helix</keyword>
<dbReference type="Proteomes" id="UP001597340">
    <property type="component" value="Unassembled WGS sequence"/>
</dbReference>
<dbReference type="Pfam" id="PF01679">
    <property type="entry name" value="Pmp3"/>
    <property type="match status" value="1"/>
</dbReference>
<keyword evidence="3 6" id="KW-0812">Transmembrane</keyword>
<evidence type="ECO:0000313" key="7">
    <source>
        <dbReference type="EMBL" id="MFD1460284.1"/>
    </source>
</evidence>
<keyword evidence="5 6" id="KW-0472">Membrane</keyword>
<protein>
    <submittedName>
        <fullName evidence="7">YqaE/Pmp3 family membrane protein</fullName>
    </submittedName>
</protein>
<name>A0ABW4D6G1_9BACL</name>
<gene>
    <name evidence="7" type="ORF">ACFQ5D_02225</name>
</gene>
<proteinExistence type="inferred from homology"/>
<dbReference type="EMBL" id="JBHTNZ010000002">
    <property type="protein sequence ID" value="MFD1460284.1"/>
    <property type="molecule type" value="Genomic_DNA"/>
</dbReference>
<reference evidence="8" key="1">
    <citation type="journal article" date="2019" name="Int. J. Syst. Evol. Microbiol.">
        <title>The Global Catalogue of Microorganisms (GCM) 10K type strain sequencing project: providing services to taxonomists for standard genome sequencing and annotation.</title>
        <authorList>
            <consortium name="The Broad Institute Genomics Platform"/>
            <consortium name="The Broad Institute Genome Sequencing Center for Infectious Disease"/>
            <person name="Wu L."/>
            <person name="Ma J."/>
        </authorList>
    </citation>
    <scope>NUCLEOTIDE SEQUENCE [LARGE SCALE GENOMIC DNA]</scope>
    <source>
        <strain evidence="8">CCM 9147</strain>
    </source>
</reference>
<sequence length="64" mass="7180">MRYLIAPFLPPRAVLLCGKPGQALLNLLLRCLFWILGVIHAFAVVGSHKADKRNEKLIKAIQNE</sequence>
<dbReference type="InterPro" id="IPR000612">
    <property type="entry name" value="PMP3"/>
</dbReference>
<evidence type="ECO:0000256" key="5">
    <source>
        <dbReference type="ARBA" id="ARBA00023136"/>
    </source>
</evidence>
<dbReference type="RefSeq" id="WP_229526268.1">
    <property type="nucleotide sequence ID" value="NZ_JAFFQR010000112.1"/>
</dbReference>
<evidence type="ECO:0000256" key="2">
    <source>
        <dbReference type="ARBA" id="ARBA00009530"/>
    </source>
</evidence>
<comment type="similarity">
    <text evidence="2">Belongs to the UPF0057 (PMP3) family.</text>
</comment>
<evidence type="ECO:0000313" key="8">
    <source>
        <dbReference type="Proteomes" id="UP001597340"/>
    </source>
</evidence>
<evidence type="ECO:0000256" key="1">
    <source>
        <dbReference type="ARBA" id="ARBA00004370"/>
    </source>
</evidence>
<comment type="subcellular location">
    <subcellularLocation>
        <location evidence="1">Membrane</location>
    </subcellularLocation>
</comment>
<feature type="transmembrane region" description="Helical" evidence="6">
    <location>
        <begin position="27"/>
        <end position="46"/>
    </location>
</feature>